<dbReference type="SUPFAM" id="SSF56672">
    <property type="entry name" value="DNA/RNA polymerases"/>
    <property type="match status" value="1"/>
</dbReference>
<dbReference type="Proteomes" id="UP001497644">
    <property type="component" value="Chromosome 3"/>
</dbReference>
<evidence type="ECO:0000313" key="3">
    <source>
        <dbReference type="Proteomes" id="UP001497644"/>
    </source>
</evidence>
<dbReference type="EMBL" id="OZ034826">
    <property type="protein sequence ID" value="CAL1681165.1"/>
    <property type="molecule type" value="Genomic_DNA"/>
</dbReference>
<evidence type="ECO:0000313" key="2">
    <source>
        <dbReference type="EMBL" id="CAL1681165.1"/>
    </source>
</evidence>
<proteinExistence type="predicted"/>
<dbReference type="PANTHER" id="PTHR33481:SF1">
    <property type="entry name" value="ENDONUCLEASE_EXONUCLEASE_PHOSPHATASE DOMAIN-CONTAINING PROTEIN-RELATED"/>
    <property type="match status" value="1"/>
</dbReference>
<dbReference type="PANTHER" id="PTHR33481">
    <property type="entry name" value="REVERSE TRANSCRIPTASE"/>
    <property type="match status" value="1"/>
</dbReference>
<gene>
    <name evidence="2" type="ORF">LPLAT_LOCUS7288</name>
</gene>
<protein>
    <recommendedName>
        <fullName evidence="1">Reverse transcriptase domain-containing protein</fullName>
    </recommendedName>
</protein>
<dbReference type="PROSITE" id="PS50878">
    <property type="entry name" value="RT_POL"/>
    <property type="match status" value="1"/>
</dbReference>
<organism evidence="2 3">
    <name type="scientific">Lasius platythorax</name>
    <dbReference type="NCBI Taxonomy" id="488582"/>
    <lineage>
        <taxon>Eukaryota</taxon>
        <taxon>Metazoa</taxon>
        <taxon>Ecdysozoa</taxon>
        <taxon>Arthropoda</taxon>
        <taxon>Hexapoda</taxon>
        <taxon>Insecta</taxon>
        <taxon>Pterygota</taxon>
        <taxon>Neoptera</taxon>
        <taxon>Endopterygota</taxon>
        <taxon>Hymenoptera</taxon>
        <taxon>Apocrita</taxon>
        <taxon>Aculeata</taxon>
        <taxon>Formicoidea</taxon>
        <taxon>Formicidae</taxon>
        <taxon>Formicinae</taxon>
        <taxon>Lasius</taxon>
        <taxon>Lasius</taxon>
    </lineage>
</organism>
<sequence length="315" mass="34717">MAAGLFLDIEGAFNYTSVEAIERAAERHGIDPTIRRWLRNMLSSRRLTICRGGLTVEAKATKGCQQGGVISPLLWNLVVDELIVRLNQGGFYTQAYADDLATFVIARDANTVSGLLRTALGRIKRWCIETGLSVNPDKTELVVFTGKRKLEGWSNPIFYGKELKPTGSVKHLGVILDAKLSWGKQLDFACSRACALLWASKRICDKTWGIGPAMMRWLYTAVVRPLFLHGALLWWNRTSLKSVRASLDYLQGLASRLITGATRTTPVAALGVALGLPPLHIMVEAAAMASAHRLKTGGQWKRAAREAIRAIPHLR</sequence>
<keyword evidence="3" id="KW-1185">Reference proteome</keyword>
<dbReference type="InterPro" id="IPR043502">
    <property type="entry name" value="DNA/RNA_pol_sf"/>
</dbReference>
<feature type="domain" description="Reverse transcriptase" evidence="1">
    <location>
        <begin position="1"/>
        <end position="176"/>
    </location>
</feature>
<dbReference type="Pfam" id="PF00078">
    <property type="entry name" value="RVT_1"/>
    <property type="match status" value="1"/>
</dbReference>
<reference evidence="2" key="1">
    <citation type="submission" date="2024-04" db="EMBL/GenBank/DDBJ databases">
        <authorList>
            <consortium name="Molecular Ecology Group"/>
        </authorList>
    </citation>
    <scope>NUCLEOTIDE SEQUENCE</scope>
</reference>
<name>A0AAV2NLD9_9HYME</name>
<dbReference type="GO" id="GO:0071897">
    <property type="term" value="P:DNA biosynthetic process"/>
    <property type="evidence" value="ECO:0007669"/>
    <property type="project" value="UniProtKB-ARBA"/>
</dbReference>
<accession>A0AAV2NLD9</accession>
<dbReference type="AlphaFoldDB" id="A0AAV2NLD9"/>
<dbReference type="InterPro" id="IPR000477">
    <property type="entry name" value="RT_dom"/>
</dbReference>
<evidence type="ECO:0000259" key="1">
    <source>
        <dbReference type="PROSITE" id="PS50878"/>
    </source>
</evidence>